<keyword evidence="2" id="KW-1185">Reference proteome</keyword>
<gene>
    <name evidence="1" type="ORF">PIB30_063956</name>
</gene>
<evidence type="ECO:0000313" key="2">
    <source>
        <dbReference type="Proteomes" id="UP001341840"/>
    </source>
</evidence>
<name>A0ABU6VLS1_9FABA</name>
<sequence length="80" mass="8994">MRALLPLFITMAKLNTKVEMVLNLLIRVQVVKYGCLAIEGDQDLQIVFHCRRQFPEVRTTELFMEVADSLASSDGSAPNP</sequence>
<accession>A0ABU6VLS1</accession>
<reference evidence="1 2" key="1">
    <citation type="journal article" date="2023" name="Plants (Basel)">
        <title>Bridging the Gap: Combining Genomics and Transcriptomics Approaches to Understand Stylosanthes scabra, an Orphan Legume from the Brazilian Caatinga.</title>
        <authorList>
            <person name="Ferreira-Neto J.R.C."/>
            <person name="da Silva M.D."/>
            <person name="Binneck E."/>
            <person name="de Melo N.F."/>
            <person name="da Silva R.H."/>
            <person name="de Melo A.L.T.M."/>
            <person name="Pandolfi V."/>
            <person name="Bustamante F.O."/>
            <person name="Brasileiro-Vidal A.C."/>
            <person name="Benko-Iseppon A.M."/>
        </authorList>
    </citation>
    <scope>NUCLEOTIDE SEQUENCE [LARGE SCALE GENOMIC DNA]</scope>
    <source>
        <tissue evidence="1">Leaves</tissue>
    </source>
</reference>
<evidence type="ECO:0000313" key="1">
    <source>
        <dbReference type="EMBL" id="MED6173892.1"/>
    </source>
</evidence>
<protein>
    <submittedName>
        <fullName evidence="1">Uncharacterized protein</fullName>
    </submittedName>
</protein>
<dbReference type="Proteomes" id="UP001341840">
    <property type="component" value="Unassembled WGS sequence"/>
</dbReference>
<dbReference type="EMBL" id="JASCZI010151651">
    <property type="protein sequence ID" value="MED6173892.1"/>
    <property type="molecule type" value="Genomic_DNA"/>
</dbReference>
<organism evidence="1 2">
    <name type="scientific">Stylosanthes scabra</name>
    <dbReference type="NCBI Taxonomy" id="79078"/>
    <lineage>
        <taxon>Eukaryota</taxon>
        <taxon>Viridiplantae</taxon>
        <taxon>Streptophyta</taxon>
        <taxon>Embryophyta</taxon>
        <taxon>Tracheophyta</taxon>
        <taxon>Spermatophyta</taxon>
        <taxon>Magnoliopsida</taxon>
        <taxon>eudicotyledons</taxon>
        <taxon>Gunneridae</taxon>
        <taxon>Pentapetalae</taxon>
        <taxon>rosids</taxon>
        <taxon>fabids</taxon>
        <taxon>Fabales</taxon>
        <taxon>Fabaceae</taxon>
        <taxon>Papilionoideae</taxon>
        <taxon>50 kb inversion clade</taxon>
        <taxon>dalbergioids sensu lato</taxon>
        <taxon>Dalbergieae</taxon>
        <taxon>Pterocarpus clade</taxon>
        <taxon>Stylosanthes</taxon>
    </lineage>
</organism>
<proteinExistence type="predicted"/>
<comment type="caution">
    <text evidence="1">The sequence shown here is derived from an EMBL/GenBank/DDBJ whole genome shotgun (WGS) entry which is preliminary data.</text>
</comment>